<feature type="region of interest" description="Disordered" evidence="1">
    <location>
        <begin position="64"/>
        <end position="90"/>
    </location>
</feature>
<feature type="region of interest" description="Disordered" evidence="1">
    <location>
        <begin position="133"/>
        <end position="339"/>
    </location>
</feature>
<accession>H2KRT7</accession>
<proteinExistence type="predicted"/>
<feature type="compositionally biased region" description="Polar residues" evidence="1">
    <location>
        <begin position="293"/>
        <end position="312"/>
    </location>
</feature>
<evidence type="ECO:0000313" key="3">
    <source>
        <dbReference type="Proteomes" id="UP000008909"/>
    </source>
</evidence>
<sequence length="339" mass="38948">MSTKAEKRYTDAQLQARLSKLEPDQQHCFFRYADPLLNEESDMYLSVISKCRMSFADAIAKLKQTEPTDEDEVDEEESTEVTNSATPFDTSTQIGKHMALIGLAFSELLEAQKGQARSADLIQRKKQLKLLAGNETEEPEDSKSGKKKKRQTFSVIYHERPKKSRNKHGDGEEEKYVSKSALADELKEAAEEEQKLLMEKMMTHGSKMKEEKERQKEKIAEKLNEARSKKHGQAEAVDYLFDKKQELDELHQQDKSRQEQAVKERLEKRKQSRHQERNPSSTDLGDVEEAIEGSQSADPVQTQEQIDETNGSEAKEQKTRRKKRQRQAEETGEIVDTNV</sequence>
<evidence type="ECO:0000313" key="2">
    <source>
        <dbReference type="EMBL" id="GAA27586.2"/>
    </source>
</evidence>
<protein>
    <submittedName>
        <fullName evidence="2">Uncharacterized protein</fullName>
    </submittedName>
</protein>
<dbReference type="EMBL" id="DF143223">
    <property type="protein sequence ID" value="GAA27586.2"/>
    <property type="molecule type" value="Genomic_DNA"/>
</dbReference>
<evidence type="ECO:0000256" key="1">
    <source>
        <dbReference type="SAM" id="MobiDB-lite"/>
    </source>
</evidence>
<feature type="compositionally biased region" description="Basic and acidic residues" evidence="1">
    <location>
        <begin position="167"/>
        <end position="227"/>
    </location>
</feature>
<feature type="compositionally biased region" description="Basic and acidic residues" evidence="1">
    <location>
        <begin position="240"/>
        <end position="277"/>
    </location>
</feature>
<gene>
    <name evidence="2" type="ORF">CLF_107140</name>
</gene>
<feature type="compositionally biased region" description="Acidic residues" evidence="1">
    <location>
        <begin position="67"/>
        <end position="79"/>
    </location>
</feature>
<reference key="2">
    <citation type="submission" date="2011-10" db="EMBL/GenBank/DDBJ databases">
        <title>The genome and transcriptome sequence of Clonorchis sinensis provide insights into the carcinogenic liver fluke.</title>
        <authorList>
            <person name="Wang X."/>
            <person name="Huang Y."/>
            <person name="Chen W."/>
            <person name="Liu H."/>
            <person name="Guo L."/>
            <person name="Chen Y."/>
            <person name="Luo F."/>
            <person name="Zhou W."/>
            <person name="Sun J."/>
            <person name="Mao Q."/>
            <person name="Liang P."/>
            <person name="Zhou C."/>
            <person name="Tian Y."/>
            <person name="Men J."/>
            <person name="Lv X."/>
            <person name="Huang L."/>
            <person name="Zhou J."/>
            <person name="Hu Y."/>
            <person name="Li R."/>
            <person name="Zhang F."/>
            <person name="Lei H."/>
            <person name="Li X."/>
            <person name="Hu X."/>
            <person name="Liang C."/>
            <person name="Xu J."/>
            <person name="Wu Z."/>
            <person name="Yu X."/>
        </authorList>
    </citation>
    <scope>NUCLEOTIDE SEQUENCE</scope>
    <source>
        <strain>Henan</strain>
    </source>
</reference>
<organism evidence="2 3">
    <name type="scientific">Clonorchis sinensis</name>
    <name type="common">Chinese liver fluke</name>
    <dbReference type="NCBI Taxonomy" id="79923"/>
    <lineage>
        <taxon>Eukaryota</taxon>
        <taxon>Metazoa</taxon>
        <taxon>Spiralia</taxon>
        <taxon>Lophotrochozoa</taxon>
        <taxon>Platyhelminthes</taxon>
        <taxon>Trematoda</taxon>
        <taxon>Digenea</taxon>
        <taxon>Opisthorchiida</taxon>
        <taxon>Opisthorchiata</taxon>
        <taxon>Opisthorchiidae</taxon>
        <taxon>Clonorchis</taxon>
    </lineage>
</organism>
<dbReference type="Proteomes" id="UP000008909">
    <property type="component" value="Unassembled WGS sequence"/>
</dbReference>
<name>H2KRT7_CLOSI</name>
<dbReference type="AlphaFoldDB" id="H2KRT7"/>
<reference evidence="2" key="1">
    <citation type="journal article" date="2011" name="Genome Biol.">
        <title>The draft genome of the carcinogenic human liver fluke Clonorchis sinensis.</title>
        <authorList>
            <person name="Wang X."/>
            <person name="Chen W."/>
            <person name="Huang Y."/>
            <person name="Sun J."/>
            <person name="Men J."/>
            <person name="Liu H."/>
            <person name="Luo F."/>
            <person name="Guo L."/>
            <person name="Lv X."/>
            <person name="Deng C."/>
            <person name="Zhou C."/>
            <person name="Fan Y."/>
            <person name="Li X."/>
            <person name="Huang L."/>
            <person name="Hu Y."/>
            <person name="Liang C."/>
            <person name="Hu X."/>
            <person name="Xu J."/>
            <person name="Yu X."/>
        </authorList>
    </citation>
    <scope>NUCLEOTIDE SEQUENCE [LARGE SCALE GENOMIC DNA]</scope>
    <source>
        <strain evidence="2">Henan</strain>
    </source>
</reference>
<keyword evidence="3" id="KW-1185">Reference proteome</keyword>